<proteinExistence type="predicted"/>
<evidence type="ECO:0000256" key="2">
    <source>
        <dbReference type="ARBA" id="ARBA00023315"/>
    </source>
</evidence>
<feature type="domain" description="N-acetyltransferase" evidence="3">
    <location>
        <begin position="155"/>
        <end position="286"/>
    </location>
</feature>
<dbReference type="SUPFAM" id="SSF55729">
    <property type="entry name" value="Acyl-CoA N-acyltransferases (Nat)"/>
    <property type="match status" value="2"/>
</dbReference>
<keyword evidence="2" id="KW-0012">Acyltransferase</keyword>
<dbReference type="CDD" id="cd04301">
    <property type="entry name" value="NAT_SF"/>
    <property type="match status" value="2"/>
</dbReference>
<dbReference type="RefSeq" id="WP_343768243.1">
    <property type="nucleotide sequence ID" value="NZ_BAAACF010000001.1"/>
</dbReference>
<evidence type="ECO:0000256" key="1">
    <source>
        <dbReference type="ARBA" id="ARBA00022679"/>
    </source>
</evidence>
<reference evidence="5" key="1">
    <citation type="journal article" date="2019" name="Int. J. Syst. Evol. Microbiol.">
        <title>The Global Catalogue of Microorganisms (GCM) 10K type strain sequencing project: providing services to taxonomists for standard genome sequencing and annotation.</title>
        <authorList>
            <consortium name="The Broad Institute Genomics Platform"/>
            <consortium name="The Broad Institute Genome Sequencing Center for Infectious Disease"/>
            <person name="Wu L."/>
            <person name="Ma J."/>
        </authorList>
    </citation>
    <scope>NUCLEOTIDE SEQUENCE [LARGE SCALE GENOMIC DNA]</scope>
    <source>
        <strain evidence="5">JCM 1405</strain>
    </source>
</reference>
<dbReference type="Proteomes" id="UP001500339">
    <property type="component" value="Unassembled WGS sequence"/>
</dbReference>
<organism evidence="4 5">
    <name type="scientific">Clostridium malenominatum</name>
    <dbReference type="NCBI Taxonomy" id="1539"/>
    <lineage>
        <taxon>Bacteria</taxon>
        <taxon>Bacillati</taxon>
        <taxon>Bacillota</taxon>
        <taxon>Clostridia</taxon>
        <taxon>Eubacteriales</taxon>
        <taxon>Clostridiaceae</taxon>
        <taxon>Clostridium</taxon>
    </lineage>
</organism>
<dbReference type="PROSITE" id="PS51186">
    <property type="entry name" value="GNAT"/>
    <property type="match status" value="2"/>
</dbReference>
<comment type="caution">
    <text evidence="4">The sequence shown here is derived from an EMBL/GenBank/DDBJ whole genome shotgun (WGS) entry which is preliminary data.</text>
</comment>
<feature type="domain" description="N-acetyltransferase" evidence="3">
    <location>
        <begin position="2"/>
        <end position="164"/>
    </location>
</feature>
<evidence type="ECO:0000313" key="5">
    <source>
        <dbReference type="Proteomes" id="UP001500339"/>
    </source>
</evidence>
<keyword evidence="1" id="KW-0808">Transferase</keyword>
<dbReference type="Gene3D" id="3.40.630.30">
    <property type="match status" value="2"/>
</dbReference>
<dbReference type="PANTHER" id="PTHR43420:SF44">
    <property type="entry name" value="ACETYLTRANSFERASE YPEA"/>
    <property type="match status" value="1"/>
</dbReference>
<protein>
    <submittedName>
        <fullName evidence="4">GNAT family N-acetyltransferase</fullName>
    </submittedName>
</protein>
<sequence>MFHYKTLKNIDIKILHEGFLNAFTDYEVKLDLPLYKFEKMLKRRGYVPELSIGAFKDDALVGFIFNGLREWNGKPTVYDLGTGVIPEHRKKGITSNMFDSLLKLLKQKNIEQYLLEVIQSNTSALELYKKQGFKALRTFSCFQVDKSSYNPLSTYTIEHINEIDATTWNQLIEFWDITPSWQNSIDSINALSHSFIYAVVRLDNAIVGYGIIDKKTGDIPQIGVNKKYRGLGIGQTILTDLINNTEANKINIINVDDQCTTLKNFLCKLGFNLYVNQYEMILNIYL</sequence>
<gene>
    <name evidence="4" type="ORF">GCM10008905_14310</name>
</gene>
<dbReference type="InterPro" id="IPR016181">
    <property type="entry name" value="Acyl_CoA_acyltransferase"/>
</dbReference>
<dbReference type="InterPro" id="IPR000182">
    <property type="entry name" value="GNAT_dom"/>
</dbReference>
<dbReference type="PANTHER" id="PTHR43420">
    <property type="entry name" value="ACETYLTRANSFERASE"/>
    <property type="match status" value="1"/>
</dbReference>
<keyword evidence="5" id="KW-1185">Reference proteome</keyword>
<dbReference type="EMBL" id="BAAACF010000001">
    <property type="protein sequence ID" value="GAA0722610.1"/>
    <property type="molecule type" value="Genomic_DNA"/>
</dbReference>
<evidence type="ECO:0000313" key="4">
    <source>
        <dbReference type="EMBL" id="GAA0722610.1"/>
    </source>
</evidence>
<dbReference type="Pfam" id="PF00583">
    <property type="entry name" value="Acetyltransf_1"/>
    <property type="match status" value="1"/>
</dbReference>
<dbReference type="Pfam" id="PF13673">
    <property type="entry name" value="Acetyltransf_10"/>
    <property type="match status" value="1"/>
</dbReference>
<evidence type="ECO:0000259" key="3">
    <source>
        <dbReference type="PROSITE" id="PS51186"/>
    </source>
</evidence>
<accession>A0ABP3U295</accession>
<dbReference type="InterPro" id="IPR050680">
    <property type="entry name" value="YpeA/RimI_acetyltransf"/>
</dbReference>
<name>A0ABP3U295_9CLOT</name>